<dbReference type="Pfam" id="PF12705">
    <property type="entry name" value="PDDEXK_1"/>
    <property type="match status" value="1"/>
</dbReference>
<name>A0A127F989_STEDE</name>
<keyword evidence="3" id="KW-1185">Reference proteome</keyword>
<evidence type="ECO:0000313" key="2">
    <source>
        <dbReference type="EMBL" id="AMN46977.1"/>
    </source>
</evidence>
<dbReference type="InterPro" id="IPR019925">
    <property type="entry name" value="DNA_repair_protein_predicted"/>
</dbReference>
<sequence>MPPKIASVTILAASRRLAHALVQDHARRAVAAGQLVWRTPRILHWSTWLRQQWLERRALGQHPALRLLTPAQARVIWSDVVGASEPGAGLLTPAGAARLAARSWQYMQEYLLPLEDLSQADGAEAQALAHWCAGFQARCRSMNALDEADLLYWAHEQALLPHEPVALVGFDVVPPALRRLFDRWRAHGKLLEADETAFEERGQVAVVTAREREHELELAARWARAHWQQGVRRIGIVIPDLQARRAAVRRVFEDVFAPGRRAVGQDPQSSAVTIAAAQPLTDYPLVEAAMQVLQFVLPGRSSVHAGRLLRSPFLGSAEGEQDRRALADGRLRQERRECWDWFELERWAGVTQCERLQHHAREVCTRLRGETSAAPPSRWAERFHGWLKAAGWPGERTLSGVEHQTRNKFHAALAEFGTFDAVHTLLGLPAALARLQELLGETAFEPETPPGVVTVIDPTTVTGMRFDALWVAGLDAGSFPGPVSPDPLIPLSIQQNAGMPGACAEEVMRQARRRLSGWVGCAAQVVLSWPRQEAEAVLRPSALLAPWAPADGAQEVAPLAGVRAWHRSLFAHRPRMETFEDDRAPMLADSAARGGARTLELQSSCPFRAQAELRLGATALARIGLGIEPMDRGTILHRVLAEVWKSLGTQATLHSLAQEQLQAQVRAAAQRHVARALRPALRYRARLAALETEHVIGQVLRLLELEKLRAPFGIRVAEASEPYMIGGLAITLQPDRIDELGEGGQLLIDYKLGTAHQPRQWLDTWPGRPQRPQLPLYALAHQDSLRALAFIVLAPGTVEYRGWSDGTAVGPGVDAYPQGIRPDETVSDWPALLAHWRSTLTQLARAYVAGEAAVDPLPYACTWCHLSTMCRIHEHAPAFTGEDAPSEWRDDE</sequence>
<proteinExistence type="predicted"/>
<dbReference type="SUPFAM" id="SSF52540">
    <property type="entry name" value="P-loop containing nucleoside triphosphate hydrolases"/>
    <property type="match status" value="1"/>
</dbReference>
<dbReference type="InterPro" id="IPR038726">
    <property type="entry name" value="PDDEXK_AddAB-type"/>
</dbReference>
<protein>
    <recommendedName>
        <fullName evidence="1">PD-(D/E)XK endonuclease-like domain-containing protein</fullName>
    </recommendedName>
</protein>
<evidence type="ECO:0000313" key="3">
    <source>
        <dbReference type="Proteomes" id="UP000070250"/>
    </source>
</evidence>
<gene>
    <name evidence="2" type="ORF">ACG33_07680</name>
</gene>
<organism evidence="2 3">
    <name type="scientific">Steroidobacter denitrificans</name>
    <dbReference type="NCBI Taxonomy" id="465721"/>
    <lineage>
        <taxon>Bacteria</taxon>
        <taxon>Pseudomonadati</taxon>
        <taxon>Pseudomonadota</taxon>
        <taxon>Gammaproteobacteria</taxon>
        <taxon>Steroidobacterales</taxon>
        <taxon>Steroidobacteraceae</taxon>
        <taxon>Steroidobacter</taxon>
    </lineage>
</organism>
<dbReference type="RefSeq" id="WP_066920100.1">
    <property type="nucleotide sequence ID" value="NZ_CP011971.1"/>
</dbReference>
<dbReference type="EMBL" id="CP011971">
    <property type="protein sequence ID" value="AMN46977.1"/>
    <property type="molecule type" value="Genomic_DNA"/>
</dbReference>
<evidence type="ECO:0000259" key="1">
    <source>
        <dbReference type="Pfam" id="PF12705"/>
    </source>
</evidence>
<dbReference type="NCBIfam" id="TIGR03623">
    <property type="entry name" value="probable DNA repair protein"/>
    <property type="match status" value="1"/>
</dbReference>
<accession>A0A127F989</accession>
<dbReference type="Proteomes" id="UP000070250">
    <property type="component" value="Chromosome"/>
</dbReference>
<dbReference type="InterPro" id="IPR027417">
    <property type="entry name" value="P-loop_NTPase"/>
</dbReference>
<dbReference type="Gene3D" id="3.90.320.10">
    <property type="match status" value="1"/>
</dbReference>
<feature type="domain" description="PD-(D/E)XK endonuclease-like" evidence="1">
    <location>
        <begin position="598"/>
        <end position="871"/>
    </location>
</feature>
<dbReference type="STRING" id="465721.ACG33_07680"/>
<dbReference type="KEGG" id="sdf:ACG33_07680"/>
<reference evidence="2 3" key="1">
    <citation type="submission" date="2015-06" db="EMBL/GenBank/DDBJ databases">
        <title>A Comprehensive Approach to Explore the Metabolic and Phylogenetic Diversity of Bacterial Steroid Degradation in the Environment: Testosterone as an Example.</title>
        <authorList>
            <person name="Yang F.-C."/>
            <person name="Chen Y.-L."/>
            <person name="Yu C.-P."/>
            <person name="Tang S.-L."/>
            <person name="Wang P.-H."/>
            <person name="Ismail W."/>
            <person name="Wang C.-H."/>
            <person name="Yang C.-Y."/>
            <person name="Chiang Y.-R."/>
        </authorList>
    </citation>
    <scope>NUCLEOTIDE SEQUENCE [LARGE SCALE GENOMIC DNA]</scope>
    <source>
        <strain evidence="2 3">DSM 18526</strain>
    </source>
</reference>
<dbReference type="AlphaFoldDB" id="A0A127F989"/>
<dbReference type="InterPro" id="IPR011604">
    <property type="entry name" value="PDDEXK-like_dom_sf"/>
</dbReference>